<dbReference type="GO" id="GO:0004467">
    <property type="term" value="F:long-chain fatty acid-CoA ligase activity"/>
    <property type="evidence" value="ECO:0007669"/>
    <property type="project" value="TreeGrafter"/>
</dbReference>
<evidence type="ECO:0000256" key="15">
    <source>
        <dbReference type="ARBA" id="ARBA00023140"/>
    </source>
</evidence>
<evidence type="ECO:0000256" key="8">
    <source>
        <dbReference type="ARBA" id="ARBA00022677"/>
    </source>
</evidence>
<dbReference type="Gene3D" id="3.30.300.30">
    <property type="match status" value="1"/>
</dbReference>
<dbReference type="Pfam" id="PF00501">
    <property type="entry name" value="AMP-binding"/>
    <property type="match status" value="1"/>
</dbReference>
<keyword evidence="7" id="KW-0436">Ligase</keyword>
<organism evidence="21 22">
    <name type="scientific">Saccharomycopsis crataegensis</name>
    <dbReference type="NCBI Taxonomy" id="43959"/>
    <lineage>
        <taxon>Eukaryota</taxon>
        <taxon>Fungi</taxon>
        <taxon>Dikarya</taxon>
        <taxon>Ascomycota</taxon>
        <taxon>Saccharomycotina</taxon>
        <taxon>Saccharomycetes</taxon>
        <taxon>Saccharomycopsidaceae</taxon>
        <taxon>Saccharomycopsis</taxon>
    </lineage>
</organism>
<keyword evidence="12" id="KW-1133">Transmembrane helix</keyword>
<dbReference type="EMBL" id="BTFZ01000003">
    <property type="protein sequence ID" value="GMM34585.1"/>
    <property type="molecule type" value="Genomic_DNA"/>
</dbReference>
<evidence type="ECO:0000256" key="19">
    <source>
        <dbReference type="ARBA" id="ARBA00078285"/>
    </source>
</evidence>
<keyword evidence="8" id="KW-0551">Lipid droplet</keyword>
<evidence type="ECO:0000256" key="16">
    <source>
        <dbReference type="ARBA" id="ARBA00051585"/>
    </source>
</evidence>
<keyword evidence="22" id="KW-1185">Reference proteome</keyword>
<evidence type="ECO:0000256" key="7">
    <source>
        <dbReference type="ARBA" id="ARBA00022598"/>
    </source>
</evidence>
<dbReference type="AlphaFoldDB" id="A0AAV5QI17"/>
<dbReference type="PANTHER" id="PTHR43107:SF15">
    <property type="entry name" value="FATTY ACID TRANSPORT PROTEIN 3, ISOFORM A"/>
    <property type="match status" value="1"/>
</dbReference>
<dbReference type="SUPFAM" id="SSF56801">
    <property type="entry name" value="Acetyl-CoA synthetase-like"/>
    <property type="match status" value="1"/>
</dbReference>
<dbReference type="GeneID" id="90072564"/>
<comment type="subcellular location">
    <subcellularLocation>
        <location evidence="3">Cell membrane</location>
        <topology evidence="3">Multi-pass membrane protein</topology>
    </subcellularLocation>
    <subcellularLocation>
        <location evidence="1">Lipid droplet</location>
    </subcellularLocation>
    <subcellularLocation>
        <location evidence="2">Peroxisome membrane</location>
        <topology evidence="2">Multi-pass membrane protein</topology>
    </subcellularLocation>
</comment>
<evidence type="ECO:0000256" key="5">
    <source>
        <dbReference type="ARBA" id="ARBA00022448"/>
    </source>
</evidence>
<dbReference type="InterPro" id="IPR000873">
    <property type="entry name" value="AMP-dep_synth/lig_dom"/>
</dbReference>
<evidence type="ECO:0000313" key="21">
    <source>
        <dbReference type="EMBL" id="GMM34585.1"/>
    </source>
</evidence>
<sequence>MPFLCQKKVKQTERALSDARIFKIPVMPVLQSVFYKLYVRWRELQISLLNQLFGLWASFDRRHRVSDDWFIITYFVRAVLHYGYLVLSHRLNYWYTFEKQVKKHPNSKALVYVSPAIIKGDPSDLSSPQFNIETYTYQELYDIVLRLSYILVNEYNIKPDDSIGIGMHNRPLFVFYWFALWNIGAKPAFLNYNVASHPLAHSMKVSEICQAFIDETTRKGVYFNEDGSESATLKLINSEIPDLSINFVDESSILARITSQDSYQFRLPDNLRNYSDKSWSPGCYIFTSGTTGLPKAAIMSWRKIDLGASLYGRIVRINDKSTVFSAMPLYHSTASILGLLPTLTQGGCIAITDKFSARNFWYQAKVSGASHIQYVGEICRYLLSRPPNPAIETTHNVKVAYGNGLRKDIWGSFKERFHIDAVGEFFASTESPIATTSFQYGDFGIGACRNYGTFINFILSFQQRLVKMDSENPDEIYRDPKDGLSREPKVGEPGQLLFRIMNSKSTYKDFQGYKNDSSETSKKIVTNVFRKNDCWMKTGDLLQKDSYGLFYFVDRLGDTFRWKSENVSTNEVEIQFNESGLVENAVVVGLKVPGYEGRAGYVILKPNLELIEKIEKEAGKADDLIPHNTFTSEMLKTLAHHAQTHLPKYAVPVFVKIVKQYKTTDTHKIIKNYYKNEEFYENETCGKDGEEVYWLTKNEYKRLTKADWQAIVKADIKL</sequence>
<evidence type="ECO:0000256" key="13">
    <source>
        <dbReference type="ARBA" id="ARBA00023055"/>
    </source>
</evidence>
<dbReference type="GO" id="GO:0005324">
    <property type="term" value="F:long-chain fatty acid transmembrane transporter activity"/>
    <property type="evidence" value="ECO:0007669"/>
    <property type="project" value="TreeGrafter"/>
</dbReference>
<dbReference type="GO" id="GO:0005811">
    <property type="term" value="C:lipid droplet"/>
    <property type="evidence" value="ECO:0007669"/>
    <property type="project" value="UniProtKB-SubCell"/>
</dbReference>
<dbReference type="Gene3D" id="3.40.50.12780">
    <property type="entry name" value="N-terminal domain of ligase-like"/>
    <property type="match status" value="1"/>
</dbReference>
<evidence type="ECO:0000256" key="18">
    <source>
        <dbReference type="ARBA" id="ARBA00068795"/>
    </source>
</evidence>
<keyword evidence="10" id="KW-0547">Nucleotide-binding</keyword>
<evidence type="ECO:0000256" key="17">
    <source>
        <dbReference type="ARBA" id="ARBA00060276"/>
    </source>
</evidence>
<reference evidence="21 22" key="1">
    <citation type="journal article" date="2023" name="Elife">
        <title>Identification of key yeast species and microbe-microbe interactions impacting larval growth of Drosophila in the wild.</title>
        <authorList>
            <person name="Mure A."/>
            <person name="Sugiura Y."/>
            <person name="Maeda R."/>
            <person name="Honda K."/>
            <person name="Sakurai N."/>
            <person name="Takahashi Y."/>
            <person name="Watada M."/>
            <person name="Katoh T."/>
            <person name="Gotoh A."/>
            <person name="Gotoh Y."/>
            <person name="Taniguchi I."/>
            <person name="Nakamura K."/>
            <person name="Hayashi T."/>
            <person name="Katayama T."/>
            <person name="Uemura T."/>
            <person name="Hattori Y."/>
        </authorList>
    </citation>
    <scope>NUCLEOTIDE SEQUENCE [LARGE SCALE GENOMIC DNA]</scope>
    <source>
        <strain evidence="21 22">SC-9</strain>
    </source>
</reference>
<accession>A0AAV5QI17</accession>
<comment type="similarity">
    <text evidence="4">Belongs to the ATP-dependent AMP-binding enzyme family.</text>
</comment>
<dbReference type="FunFam" id="3.40.50.12780:FF:000019">
    <property type="entry name" value="Long-chain fatty acid transporter"/>
    <property type="match status" value="1"/>
</dbReference>
<keyword evidence="14" id="KW-0472">Membrane</keyword>
<dbReference type="GO" id="GO:0005778">
    <property type="term" value="C:peroxisomal membrane"/>
    <property type="evidence" value="ECO:0007669"/>
    <property type="project" value="UniProtKB-SubCell"/>
</dbReference>
<comment type="catalytic activity">
    <reaction evidence="16">
        <text>a very long-chain fatty acid + ATP + CoA = a very long-chain fatty acyl-CoA + AMP + diphosphate</text>
        <dbReference type="Rhea" id="RHEA:54536"/>
        <dbReference type="ChEBI" id="CHEBI:30616"/>
        <dbReference type="ChEBI" id="CHEBI:33019"/>
        <dbReference type="ChEBI" id="CHEBI:57287"/>
        <dbReference type="ChEBI" id="CHEBI:58950"/>
        <dbReference type="ChEBI" id="CHEBI:138261"/>
        <dbReference type="ChEBI" id="CHEBI:456215"/>
    </reaction>
</comment>
<proteinExistence type="inferred from homology"/>
<dbReference type="GO" id="GO:0009898">
    <property type="term" value="C:cytoplasmic side of plasma membrane"/>
    <property type="evidence" value="ECO:0007669"/>
    <property type="project" value="TreeGrafter"/>
</dbReference>
<gene>
    <name evidence="21" type="ORF">DASC09_019100</name>
</gene>
<keyword evidence="9" id="KW-0812">Transmembrane</keyword>
<keyword evidence="5" id="KW-0813">Transport</keyword>
<evidence type="ECO:0000256" key="14">
    <source>
        <dbReference type="ARBA" id="ARBA00023136"/>
    </source>
</evidence>
<dbReference type="InterPro" id="IPR020845">
    <property type="entry name" value="AMP-binding_CS"/>
</dbReference>
<dbReference type="RefSeq" id="XP_064851585.1">
    <property type="nucleotide sequence ID" value="XM_064995513.1"/>
</dbReference>
<evidence type="ECO:0000256" key="6">
    <source>
        <dbReference type="ARBA" id="ARBA00022475"/>
    </source>
</evidence>
<dbReference type="PANTHER" id="PTHR43107">
    <property type="entry name" value="LONG-CHAIN FATTY ACID TRANSPORT PROTEIN"/>
    <property type="match status" value="1"/>
</dbReference>
<comment type="function">
    <text evidence="17">Acyl-CoA synthetase required for both the import of long chain fatty acids (LCFAs) (C14-C18) and the activation very long chain fatty acids (VLCFAs) (C20-C26) by esterification of the fatty acids into metabolically active CoA-thioesters for subsequent degradation or incorporation into phospholipids. The transport and fatty acyl-CoA synthetase activities are genetically separable and are thus independent activities. Esterifies VLCFAs in the peroxisome matrix. The VLCFAs are actively transported into peroxisomes by a PXA1-PXA2 heterodimeric transporter in the peroxisomal membrane.</text>
</comment>
<keyword evidence="15" id="KW-0576">Peroxisome</keyword>
<evidence type="ECO:0000256" key="3">
    <source>
        <dbReference type="ARBA" id="ARBA00004651"/>
    </source>
</evidence>
<evidence type="ECO:0000256" key="10">
    <source>
        <dbReference type="ARBA" id="ARBA00022741"/>
    </source>
</evidence>
<evidence type="ECO:0000256" key="9">
    <source>
        <dbReference type="ARBA" id="ARBA00022692"/>
    </source>
</evidence>
<keyword evidence="6" id="KW-1003">Cell membrane</keyword>
<evidence type="ECO:0000256" key="1">
    <source>
        <dbReference type="ARBA" id="ARBA00004502"/>
    </source>
</evidence>
<keyword evidence="13" id="KW-0445">Lipid transport</keyword>
<feature type="domain" description="AMP-dependent synthetase/ligase" evidence="20">
    <location>
        <begin position="97"/>
        <end position="437"/>
    </location>
</feature>
<evidence type="ECO:0000256" key="2">
    <source>
        <dbReference type="ARBA" id="ARBA00004585"/>
    </source>
</evidence>
<dbReference type="InterPro" id="IPR045851">
    <property type="entry name" value="AMP-bd_C_sf"/>
</dbReference>
<dbReference type="PROSITE" id="PS00455">
    <property type="entry name" value="AMP_BINDING"/>
    <property type="match status" value="1"/>
</dbReference>
<evidence type="ECO:0000256" key="12">
    <source>
        <dbReference type="ARBA" id="ARBA00022989"/>
    </source>
</evidence>
<dbReference type="GO" id="GO:0005524">
    <property type="term" value="F:ATP binding"/>
    <property type="evidence" value="ECO:0007669"/>
    <property type="project" value="UniProtKB-KW"/>
</dbReference>
<name>A0AAV5QI17_9ASCO</name>
<comment type="caution">
    <text evidence="21">The sequence shown here is derived from an EMBL/GenBank/DDBJ whole genome shotgun (WGS) entry which is preliminary data.</text>
</comment>
<evidence type="ECO:0000259" key="20">
    <source>
        <dbReference type="Pfam" id="PF00501"/>
    </source>
</evidence>
<protein>
    <recommendedName>
        <fullName evidence="18">Very long-chain fatty acid transport protein</fullName>
    </recommendedName>
    <alternativeName>
        <fullName evidence="19">Very-long-chain acyl-CoA synthetase</fullName>
    </alternativeName>
</protein>
<evidence type="ECO:0000313" key="22">
    <source>
        <dbReference type="Proteomes" id="UP001360560"/>
    </source>
</evidence>
<evidence type="ECO:0000256" key="4">
    <source>
        <dbReference type="ARBA" id="ARBA00006432"/>
    </source>
</evidence>
<evidence type="ECO:0000256" key="11">
    <source>
        <dbReference type="ARBA" id="ARBA00022840"/>
    </source>
</evidence>
<dbReference type="InterPro" id="IPR042099">
    <property type="entry name" value="ANL_N_sf"/>
</dbReference>
<dbReference type="Proteomes" id="UP001360560">
    <property type="component" value="Unassembled WGS sequence"/>
</dbReference>
<keyword evidence="11" id="KW-0067">ATP-binding</keyword>
<dbReference type="GO" id="GO:0044539">
    <property type="term" value="P:long-chain fatty acid import into cell"/>
    <property type="evidence" value="ECO:0007669"/>
    <property type="project" value="TreeGrafter"/>
</dbReference>